<keyword evidence="7" id="KW-0833">Ubl conjugation pathway</keyword>
<dbReference type="InterPro" id="IPR051834">
    <property type="entry name" value="RING_finger_E3_ligase"/>
</dbReference>
<dbReference type="SUPFAM" id="SSF57850">
    <property type="entry name" value="RING/U-box"/>
    <property type="match status" value="1"/>
</dbReference>
<evidence type="ECO:0000256" key="4">
    <source>
        <dbReference type="ARBA" id="ARBA00022679"/>
    </source>
</evidence>
<evidence type="ECO:0000256" key="2">
    <source>
        <dbReference type="ARBA" id="ARBA00004906"/>
    </source>
</evidence>
<reference evidence="12" key="1">
    <citation type="submission" date="2016-07" db="EMBL/GenBank/DDBJ databases">
        <authorList>
            <person name="Bretaudeau A."/>
        </authorList>
    </citation>
    <scope>NUCLEOTIDE SEQUENCE</scope>
    <source>
        <strain evidence="12">Rice</strain>
        <tissue evidence="12">Whole body</tissue>
    </source>
</reference>
<dbReference type="PANTHER" id="PTHR45931:SF3">
    <property type="entry name" value="RING ZINC FINGER-CONTAINING PROTEIN"/>
    <property type="match status" value="1"/>
</dbReference>
<protein>
    <recommendedName>
        <fullName evidence="3">RING-type E3 ubiquitin transferase</fullName>
        <ecNumber evidence="3">2.3.2.27</ecNumber>
    </recommendedName>
</protein>
<feature type="compositionally biased region" description="Pro residues" evidence="10">
    <location>
        <begin position="251"/>
        <end position="273"/>
    </location>
</feature>
<keyword evidence="13" id="KW-1185">Reference proteome</keyword>
<evidence type="ECO:0000256" key="7">
    <source>
        <dbReference type="ARBA" id="ARBA00022786"/>
    </source>
</evidence>
<accession>A0A2H1VQ19</accession>
<evidence type="ECO:0000313" key="12">
    <source>
        <dbReference type="EMBL" id="SOQ42941.1"/>
    </source>
</evidence>
<dbReference type="InterPro" id="IPR013083">
    <property type="entry name" value="Znf_RING/FYVE/PHD"/>
</dbReference>
<keyword evidence="8" id="KW-0862">Zinc</keyword>
<evidence type="ECO:0000313" key="13">
    <source>
        <dbReference type="Proteomes" id="UP000829999"/>
    </source>
</evidence>
<dbReference type="OrthoDB" id="8062037at2759"/>
<dbReference type="Pfam" id="PF14369">
    <property type="entry name" value="Zn_ribbon_19"/>
    <property type="match status" value="1"/>
</dbReference>
<dbReference type="GO" id="GO:0000209">
    <property type="term" value="P:protein polyubiquitination"/>
    <property type="evidence" value="ECO:0007669"/>
    <property type="project" value="UniProtKB-ARBA"/>
</dbReference>
<dbReference type="GO" id="GO:0061630">
    <property type="term" value="F:ubiquitin protein ligase activity"/>
    <property type="evidence" value="ECO:0007669"/>
    <property type="project" value="UniProtKB-EC"/>
</dbReference>
<feature type="compositionally biased region" description="Low complexity" evidence="10">
    <location>
        <begin position="305"/>
        <end position="328"/>
    </location>
</feature>
<dbReference type="RefSeq" id="XP_035447144.1">
    <property type="nucleotide sequence ID" value="XM_035591251.2"/>
</dbReference>
<evidence type="ECO:0000256" key="5">
    <source>
        <dbReference type="ARBA" id="ARBA00022723"/>
    </source>
</evidence>
<dbReference type="InterPro" id="IPR039525">
    <property type="entry name" value="RNF126-like_zinc-ribbon"/>
</dbReference>
<evidence type="ECO:0000256" key="3">
    <source>
        <dbReference type="ARBA" id="ARBA00012483"/>
    </source>
</evidence>
<dbReference type="GeneID" id="118273963"/>
<evidence type="ECO:0000256" key="9">
    <source>
        <dbReference type="PROSITE-ProRule" id="PRU00175"/>
    </source>
</evidence>
<keyword evidence="6 9" id="KW-0863">Zinc-finger</keyword>
<keyword evidence="5" id="KW-0479">Metal-binding</keyword>
<dbReference type="FunFam" id="3.30.40.10:FF:000069">
    <property type="entry name" value="E3 ubiquitin-protein ligase RNF115"/>
    <property type="match status" value="1"/>
</dbReference>
<dbReference type="EMBL" id="ODYU01003766">
    <property type="protein sequence ID" value="SOQ42941.1"/>
    <property type="molecule type" value="Genomic_DNA"/>
</dbReference>
<dbReference type="PROSITE" id="PS50089">
    <property type="entry name" value="ZF_RING_2"/>
    <property type="match status" value="1"/>
</dbReference>
<evidence type="ECO:0000313" key="14">
    <source>
        <dbReference type="RefSeq" id="XP_035447144.1"/>
    </source>
</evidence>
<dbReference type="GO" id="GO:0006511">
    <property type="term" value="P:ubiquitin-dependent protein catabolic process"/>
    <property type="evidence" value="ECO:0007669"/>
    <property type="project" value="TreeGrafter"/>
</dbReference>
<dbReference type="Gene3D" id="3.30.40.10">
    <property type="entry name" value="Zinc/RING finger domain, C3HC4 (zinc finger)"/>
    <property type="match status" value="1"/>
</dbReference>
<keyword evidence="4" id="KW-0808">Transferase</keyword>
<reference evidence="14" key="2">
    <citation type="submission" date="2025-04" db="UniProtKB">
        <authorList>
            <consortium name="RefSeq"/>
        </authorList>
    </citation>
    <scope>IDENTIFICATION</scope>
    <source>
        <tissue evidence="14">Whole larval tissue</tissue>
    </source>
</reference>
<dbReference type="PANTHER" id="PTHR45931">
    <property type="entry name" value="SI:CH211-59O9.10"/>
    <property type="match status" value="1"/>
</dbReference>
<evidence type="ECO:0000256" key="1">
    <source>
        <dbReference type="ARBA" id="ARBA00000900"/>
    </source>
</evidence>
<dbReference type="AlphaFoldDB" id="A0A2H1VQ19"/>
<dbReference type="Pfam" id="PF13639">
    <property type="entry name" value="zf-RING_2"/>
    <property type="match status" value="1"/>
</dbReference>
<evidence type="ECO:0000259" key="11">
    <source>
        <dbReference type="PROSITE" id="PS50089"/>
    </source>
</evidence>
<dbReference type="Proteomes" id="UP000829999">
    <property type="component" value="Chromosome 3"/>
</dbReference>
<comment type="pathway">
    <text evidence="2">Protein modification; protein ubiquitination.</text>
</comment>
<gene>
    <name evidence="14" type="primary">LOC118273963</name>
    <name evidence="12" type="ORF">SFRICE_005738</name>
</gene>
<dbReference type="EC" id="2.3.2.27" evidence="3"/>
<feature type="compositionally biased region" description="Low complexity" evidence="10">
    <location>
        <begin position="335"/>
        <end position="351"/>
    </location>
</feature>
<feature type="domain" description="RING-type" evidence="11">
    <location>
        <begin position="199"/>
        <end position="240"/>
    </location>
</feature>
<feature type="region of interest" description="Disordered" evidence="10">
    <location>
        <begin position="301"/>
        <end position="365"/>
    </location>
</feature>
<comment type="catalytic activity">
    <reaction evidence="1">
        <text>S-ubiquitinyl-[E2 ubiquitin-conjugating enzyme]-L-cysteine + [acceptor protein]-L-lysine = [E2 ubiquitin-conjugating enzyme]-L-cysteine + N(6)-ubiquitinyl-[acceptor protein]-L-lysine.</text>
        <dbReference type="EC" id="2.3.2.27"/>
    </reaction>
</comment>
<proteinExistence type="predicted"/>
<dbReference type="InterPro" id="IPR001841">
    <property type="entry name" value="Znf_RING"/>
</dbReference>
<sequence>MADALVERRPTARFFCHRCNIEFEDVLQDYTCPYCASGFIEQLENETEGLALSGDDFSDADMSNIDDISNIDDMSNLDDSDEIHHLSQGTPPMLNDLAFLMSGGRLRRGAGRRETLMEQLVWMIGGARPATGAVTAGAPFVLVGAPGDYVFGGEGLDAVVTQLLGQLENAGPPPLPREQIAALPSVVVTEEQVAANTSCSVCWENFQSGETVSRLECDHIFHANCIAPWLQLHATCPICRRSLLAEEPDAPPDAAPPIAPAAPGAPPVAPAPATPADTAANQYPSLTQLLVRRLPRRAGAGGAGWAALGDSSSSSGSMSTSSSMTTGAVWPPPSRSNTNSTSSNSSSSLNSTERERQYNMDIDFD</sequence>
<evidence type="ECO:0000256" key="10">
    <source>
        <dbReference type="SAM" id="MobiDB-lite"/>
    </source>
</evidence>
<dbReference type="GO" id="GO:0008270">
    <property type="term" value="F:zinc ion binding"/>
    <property type="evidence" value="ECO:0007669"/>
    <property type="project" value="UniProtKB-KW"/>
</dbReference>
<organism evidence="12">
    <name type="scientific">Spodoptera frugiperda</name>
    <name type="common">Fall armyworm</name>
    <dbReference type="NCBI Taxonomy" id="7108"/>
    <lineage>
        <taxon>Eukaryota</taxon>
        <taxon>Metazoa</taxon>
        <taxon>Ecdysozoa</taxon>
        <taxon>Arthropoda</taxon>
        <taxon>Hexapoda</taxon>
        <taxon>Insecta</taxon>
        <taxon>Pterygota</taxon>
        <taxon>Neoptera</taxon>
        <taxon>Endopterygota</taxon>
        <taxon>Lepidoptera</taxon>
        <taxon>Glossata</taxon>
        <taxon>Ditrysia</taxon>
        <taxon>Noctuoidea</taxon>
        <taxon>Noctuidae</taxon>
        <taxon>Amphipyrinae</taxon>
        <taxon>Spodoptera</taxon>
    </lineage>
</organism>
<name>A0A2H1VQ19_SPOFR</name>
<evidence type="ECO:0000256" key="8">
    <source>
        <dbReference type="ARBA" id="ARBA00022833"/>
    </source>
</evidence>
<feature type="region of interest" description="Disordered" evidence="10">
    <location>
        <begin position="248"/>
        <end position="279"/>
    </location>
</feature>
<evidence type="ECO:0000256" key="6">
    <source>
        <dbReference type="ARBA" id="ARBA00022771"/>
    </source>
</evidence>
<dbReference type="SMART" id="SM00184">
    <property type="entry name" value="RING"/>
    <property type="match status" value="1"/>
</dbReference>
<dbReference type="GO" id="GO:0005634">
    <property type="term" value="C:nucleus"/>
    <property type="evidence" value="ECO:0007669"/>
    <property type="project" value="TreeGrafter"/>
</dbReference>